<feature type="chain" id="PRO_5047045848" description="Secreted protein" evidence="1">
    <location>
        <begin position="28"/>
        <end position="118"/>
    </location>
</feature>
<reference evidence="2 3" key="1">
    <citation type="submission" date="2021-01" db="EMBL/GenBank/DDBJ databases">
        <title>Whole genome shotgun sequence of Actinoplanes palleronii NBRC 14916.</title>
        <authorList>
            <person name="Komaki H."/>
            <person name="Tamura T."/>
        </authorList>
    </citation>
    <scope>NUCLEOTIDE SEQUENCE [LARGE SCALE GENOMIC DNA]</scope>
    <source>
        <strain evidence="2 3">NBRC 14916</strain>
    </source>
</reference>
<dbReference type="EMBL" id="BOMS01000076">
    <property type="protein sequence ID" value="GIE68946.1"/>
    <property type="molecule type" value="Genomic_DNA"/>
</dbReference>
<evidence type="ECO:0000313" key="2">
    <source>
        <dbReference type="EMBL" id="GIE68946.1"/>
    </source>
</evidence>
<keyword evidence="3" id="KW-1185">Reference proteome</keyword>
<accession>A0ABQ4BE23</accession>
<evidence type="ECO:0008006" key="4">
    <source>
        <dbReference type="Google" id="ProtNLM"/>
    </source>
</evidence>
<protein>
    <recommendedName>
        <fullName evidence="4">Secreted protein</fullName>
    </recommendedName>
</protein>
<feature type="signal peptide" evidence="1">
    <location>
        <begin position="1"/>
        <end position="27"/>
    </location>
</feature>
<comment type="caution">
    <text evidence="2">The sequence shown here is derived from an EMBL/GenBank/DDBJ whole genome shotgun (WGS) entry which is preliminary data.</text>
</comment>
<sequence length="118" mass="12049">MRRTVLYPAGLMIAAGASLALAGPASAAPSASARNCCSYSHQGPSNQGRSFAPYRQSQQFAPRGGGLNLQNLVQISVTNQIVLNNVGNTQIGAGNYNGGGSVNLSSFTSQFGGIFGGR</sequence>
<evidence type="ECO:0000256" key="1">
    <source>
        <dbReference type="SAM" id="SignalP"/>
    </source>
</evidence>
<proteinExistence type="predicted"/>
<name>A0ABQ4BE23_9ACTN</name>
<evidence type="ECO:0000313" key="3">
    <source>
        <dbReference type="Proteomes" id="UP000624709"/>
    </source>
</evidence>
<dbReference type="RefSeq" id="WP_157441428.1">
    <property type="nucleotide sequence ID" value="NZ_BAAATY010000020.1"/>
</dbReference>
<organism evidence="2 3">
    <name type="scientific">Actinoplanes palleronii</name>
    <dbReference type="NCBI Taxonomy" id="113570"/>
    <lineage>
        <taxon>Bacteria</taxon>
        <taxon>Bacillati</taxon>
        <taxon>Actinomycetota</taxon>
        <taxon>Actinomycetes</taxon>
        <taxon>Micromonosporales</taxon>
        <taxon>Micromonosporaceae</taxon>
        <taxon>Actinoplanes</taxon>
    </lineage>
</organism>
<gene>
    <name evidence="2" type="ORF">Apa02nite_050540</name>
</gene>
<keyword evidence="1" id="KW-0732">Signal</keyword>
<dbReference type="Proteomes" id="UP000624709">
    <property type="component" value="Unassembled WGS sequence"/>
</dbReference>